<dbReference type="InterPro" id="IPR001932">
    <property type="entry name" value="PPM-type_phosphatase-like_dom"/>
</dbReference>
<dbReference type="InterPro" id="IPR036457">
    <property type="entry name" value="PPM-type-like_dom_sf"/>
</dbReference>
<organism evidence="4">
    <name type="scientific">Herbaspirillum huttiense subsp. nephrolepidis</name>
    <dbReference type="NCBI Taxonomy" id="3075126"/>
    <lineage>
        <taxon>Bacteria</taxon>
        <taxon>Pseudomonadati</taxon>
        <taxon>Pseudomonadota</taxon>
        <taxon>Betaproteobacteria</taxon>
        <taxon>Burkholderiales</taxon>
        <taxon>Oxalobacteraceae</taxon>
        <taxon>Herbaspirillum</taxon>
    </lineage>
</organism>
<dbReference type="PANTHER" id="PTHR43156:SF2">
    <property type="entry name" value="STAGE II SPORULATION PROTEIN E"/>
    <property type="match status" value="1"/>
</dbReference>
<name>A0AAE4GGJ7_9BURK</name>
<evidence type="ECO:0000313" key="4">
    <source>
        <dbReference type="EMBL" id="MDT0341019.1"/>
    </source>
</evidence>
<keyword evidence="1" id="KW-0378">Hydrolase</keyword>
<accession>A0AAE4GGJ7</accession>
<dbReference type="RefSeq" id="WP_310838736.1">
    <property type="nucleotide sequence ID" value="NZ_JAVLSM010000018.1"/>
</dbReference>
<reference evidence="4" key="1">
    <citation type="submission" date="2023-02" db="EMBL/GenBank/DDBJ databases">
        <title>Description of Herbaspirillum huttiense subsp. nephrolepsisexaltata and Herbaspirillum huttiense subsp. lycopersicon.</title>
        <authorList>
            <person name="Poudel M."/>
            <person name="Sharma A."/>
            <person name="Goss E."/>
            <person name="Tapia J.H."/>
            <person name="Harmon C.M."/>
            <person name="Jones J.B."/>
        </authorList>
    </citation>
    <scope>NUCLEOTIDE SEQUENCE</scope>
    <source>
        <strain evidence="4">NC40101</strain>
    </source>
</reference>
<feature type="transmembrane region" description="Helical" evidence="2">
    <location>
        <begin position="296"/>
        <end position="315"/>
    </location>
</feature>
<keyword evidence="2" id="KW-0472">Membrane</keyword>
<dbReference type="PANTHER" id="PTHR43156">
    <property type="entry name" value="STAGE II SPORULATION PROTEIN E-RELATED"/>
    <property type="match status" value="1"/>
</dbReference>
<dbReference type="SUPFAM" id="SSF81606">
    <property type="entry name" value="PP2C-like"/>
    <property type="match status" value="1"/>
</dbReference>
<dbReference type="Gene3D" id="3.60.40.10">
    <property type="entry name" value="PPM-type phosphatase domain"/>
    <property type="match status" value="1"/>
</dbReference>
<proteinExistence type="predicted"/>
<dbReference type="InterPro" id="IPR052016">
    <property type="entry name" value="Bact_Sigma-Reg"/>
</dbReference>
<dbReference type="EMBL" id="JAVRAA010000038">
    <property type="protein sequence ID" value="MDT0341019.1"/>
    <property type="molecule type" value="Genomic_DNA"/>
</dbReference>
<feature type="domain" description="PPM-type phosphatase" evidence="3">
    <location>
        <begin position="764"/>
        <end position="979"/>
    </location>
</feature>
<gene>
    <name evidence="4" type="ORF">RJN63_29615</name>
</gene>
<keyword evidence="2" id="KW-0812">Transmembrane</keyword>
<comment type="caution">
    <text evidence="4">The sequence shown here is derived from an EMBL/GenBank/DDBJ whole genome shotgun (WGS) entry which is preliminary data.</text>
</comment>
<evidence type="ECO:0000256" key="1">
    <source>
        <dbReference type="ARBA" id="ARBA00022801"/>
    </source>
</evidence>
<dbReference type="AlphaFoldDB" id="A0AAE4GGJ7"/>
<dbReference type="Pfam" id="PF07228">
    <property type="entry name" value="SpoIIE"/>
    <property type="match status" value="1"/>
</dbReference>
<dbReference type="SMART" id="SM00331">
    <property type="entry name" value="PP2C_SIG"/>
    <property type="match status" value="1"/>
</dbReference>
<sequence length="983" mass="107724">MLPRPLRRLWLGWSLLMLAALLALVAGLGWMAHRAAADLATPELKQSSRLIGRTLVGDLERALAYRIPIARLVGVDAWFNGLARDNPMLDLLVLTDAQGNILARLGGDATVLRELRAASAHTTAAHGMARGSFSYIETLPIKTTDGALAGWLHVGSKAPPLPLYGWWWSLSAAVVLAALAALSLLQLVRWRLQSPLALSHQCTLALAGGKLSHLSDVPVRDPASQYQAALAGYLHALRRRNDALLLKLEEVRAAHFNPAIVETLDNLARPLLARRPPSHQEAAQSTARGANAQHRALLVTLMCVLTLLSCAYGLHRQYQQADQRRLLESGSQLLLQSWQAVLDEDRHQFDQDLAPLLTAEAGPRLLRDKSPDDVLETVIRYSTRPGLALAVLELDGSLRAAAGQSREATTIPVLTLPLLRGATDGLYGIWQNGVRDYQSGAVRRIEIEGHALLLVATRPLEKSLGRLRERLLATRVAAGDDGASSLQVAVADLRGQPVLDAYASLTSLWRAHDRSNFMRDGNQAAVLVSLGLNAPSGHALGTLLAMLPQAPRLEPEEDLAILLWAALAASALLALLLYVRSPFILLGQATRQLERLADGDTDVQAPLQGVRQVRLWHGMMQRIAGKIDALETLRRSRERQGKRQARFIRRQMMQLAERLDEAARRGILEDLHRIEHGRRPDATSDSGTDERAGRIADEFGVLALGFQNLVSRVGEQYQELDRLVNQLREALQAKTQFIALQQELEIASKMQLSILPRQFAANPALSLHAMMIPAKEVGGDFYDFFDLDAHRTALVIADVSGKGVPAAFFMAVSRTLLRAIAPYTSSAAACIARVNDLLAADNEEMMFVTLFYAILDTRDGSMHYINAGHNPPYLLRADGRAGHPPATRGIALAVETDMYFEQGTVQLEPGDGLFLYTDGITEATDPDQQLFGEQRLIEELKQATGRPVDQITRHVVERIKDFEAGGPQADDITCMMVRYRGGA</sequence>
<protein>
    <submittedName>
        <fullName evidence="4">PP2C family protein-serine/threonine phosphatase</fullName>
    </submittedName>
</protein>
<evidence type="ECO:0000259" key="3">
    <source>
        <dbReference type="PROSITE" id="PS51746"/>
    </source>
</evidence>
<evidence type="ECO:0000256" key="2">
    <source>
        <dbReference type="SAM" id="Phobius"/>
    </source>
</evidence>
<feature type="transmembrane region" description="Helical" evidence="2">
    <location>
        <begin position="166"/>
        <end position="188"/>
    </location>
</feature>
<keyword evidence="2" id="KW-1133">Transmembrane helix</keyword>
<dbReference type="PROSITE" id="PS51746">
    <property type="entry name" value="PPM_2"/>
    <property type="match status" value="1"/>
</dbReference>
<dbReference type="GO" id="GO:0016791">
    <property type="term" value="F:phosphatase activity"/>
    <property type="evidence" value="ECO:0007669"/>
    <property type="project" value="TreeGrafter"/>
</dbReference>